<comment type="subcellular location">
    <subcellularLocation>
        <location evidence="1">Cell membrane</location>
        <topology evidence="1">Multi-pass membrane protein</topology>
    </subcellularLocation>
</comment>
<feature type="transmembrane region" description="Helical" evidence="10">
    <location>
        <begin position="415"/>
        <end position="435"/>
    </location>
</feature>
<dbReference type="NCBIfam" id="TIGR00797">
    <property type="entry name" value="matE"/>
    <property type="match status" value="1"/>
</dbReference>
<dbReference type="EMBL" id="FQZO01000002">
    <property type="protein sequence ID" value="SHI89007.1"/>
    <property type="molecule type" value="Genomic_DNA"/>
</dbReference>
<evidence type="ECO:0000256" key="8">
    <source>
        <dbReference type="ARBA" id="ARBA00023136"/>
    </source>
</evidence>
<accession>A0A1M6EU98</accession>
<dbReference type="Pfam" id="PF01554">
    <property type="entry name" value="MatE"/>
    <property type="match status" value="2"/>
</dbReference>
<evidence type="ECO:0000313" key="12">
    <source>
        <dbReference type="Proteomes" id="UP000184080"/>
    </source>
</evidence>
<evidence type="ECO:0000256" key="1">
    <source>
        <dbReference type="ARBA" id="ARBA00004651"/>
    </source>
</evidence>
<evidence type="ECO:0000256" key="5">
    <source>
        <dbReference type="ARBA" id="ARBA00022475"/>
    </source>
</evidence>
<proteinExistence type="inferred from homology"/>
<organism evidence="11 12">
    <name type="scientific">Clostridium amylolyticum</name>
    <dbReference type="NCBI Taxonomy" id="1121298"/>
    <lineage>
        <taxon>Bacteria</taxon>
        <taxon>Bacillati</taxon>
        <taxon>Bacillota</taxon>
        <taxon>Clostridia</taxon>
        <taxon>Eubacteriales</taxon>
        <taxon>Clostridiaceae</taxon>
        <taxon>Clostridium</taxon>
    </lineage>
</organism>
<keyword evidence="6 10" id="KW-0812">Transmembrane</keyword>
<feature type="transmembrane region" description="Helical" evidence="10">
    <location>
        <begin position="359"/>
        <end position="379"/>
    </location>
</feature>
<evidence type="ECO:0000256" key="4">
    <source>
        <dbReference type="ARBA" id="ARBA00022448"/>
    </source>
</evidence>
<feature type="transmembrane region" description="Helical" evidence="10">
    <location>
        <begin position="93"/>
        <end position="116"/>
    </location>
</feature>
<dbReference type="PANTHER" id="PTHR43823">
    <property type="entry name" value="SPORULATION PROTEIN YKVU"/>
    <property type="match status" value="1"/>
</dbReference>
<feature type="transmembrane region" description="Helical" evidence="10">
    <location>
        <begin position="314"/>
        <end position="334"/>
    </location>
</feature>
<feature type="transmembrane region" description="Helical" evidence="10">
    <location>
        <begin position="136"/>
        <end position="156"/>
    </location>
</feature>
<evidence type="ECO:0000313" key="11">
    <source>
        <dbReference type="EMBL" id="SHI89007.1"/>
    </source>
</evidence>
<sequence length="449" mass="48416">MQKKLNLLEDDIKKLFVKYVSTSVLGMITVSLYILFDTIFIGRGIGKEGLTALNISLPIYNVIYGTGMLIGVGGATAMSISRGAGEEKKAQKFFKSALTLGVIMGISYSLLGIIFLERISLALGASRESLPLVKEYLGVIILFTPFFLMVQNLSALVRNDKGYKRAMFAAIAGGLTNLVFDYLFIYPLNMGMRGAAIATAMSAMVSVTVLLAHFKKDNLLKLGFITLDLSTVKRILSIGLSGFIIEISAGLAIYLFNKELLSTIGELGVASYSIIANCSIMCVAIISGIAQGVQPIISINYGAEKKHRVSVSKNLGMVSGILVGGLFLVLGLLIPETIASAFTKEKGEMLSMTVQGIKLYFTAFPFMGISIMVGAYFQAIEKSKYSTFLSLFRGIIFIAILLKVLPLLFGANGIWLTVPFSEVLALGLIALILIIEKKNSHNKALSTAL</sequence>
<dbReference type="GO" id="GO:0015297">
    <property type="term" value="F:antiporter activity"/>
    <property type="evidence" value="ECO:0007669"/>
    <property type="project" value="InterPro"/>
</dbReference>
<keyword evidence="5" id="KW-1003">Cell membrane</keyword>
<dbReference type="InterPro" id="IPR002528">
    <property type="entry name" value="MATE_fam"/>
</dbReference>
<dbReference type="CDD" id="cd13143">
    <property type="entry name" value="MATE_MepA_like"/>
    <property type="match status" value="1"/>
</dbReference>
<dbReference type="Proteomes" id="UP000184080">
    <property type="component" value="Unassembled WGS sequence"/>
</dbReference>
<dbReference type="InterPro" id="IPR045070">
    <property type="entry name" value="MATE_MepA-like"/>
</dbReference>
<gene>
    <name evidence="11" type="ORF">SAMN05444401_1695</name>
</gene>
<evidence type="ECO:0000256" key="10">
    <source>
        <dbReference type="SAM" id="Phobius"/>
    </source>
</evidence>
<dbReference type="RefSeq" id="WP_073005491.1">
    <property type="nucleotide sequence ID" value="NZ_FQZO01000002.1"/>
</dbReference>
<dbReference type="STRING" id="1121298.SAMN05444401_1695"/>
<evidence type="ECO:0000256" key="9">
    <source>
        <dbReference type="ARBA" id="ARBA00023251"/>
    </source>
</evidence>
<feature type="transmembrane region" description="Helical" evidence="10">
    <location>
        <begin position="62"/>
        <end position="81"/>
    </location>
</feature>
<reference evidence="11 12" key="1">
    <citation type="submission" date="2016-11" db="EMBL/GenBank/DDBJ databases">
        <authorList>
            <person name="Jaros S."/>
            <person name="Januszkiewicz K."/>
            <person name="Wedrychowicz H."/>
        </authorList>
    </citation>
    <scope>NUCLEOTIDE SEQUENCE [LARGE SCALE GENOMIC DNA]</scope>
    <source>
        <strain evidence="11 12">DSM 21864</strain>
    </source>
</reference>
<dbReference type="InterPro" id="IPR048279">
    <property type="entry name" value="MdtK-like"/>
</dbReference>
<dbReference type="PIRSF" id="PIRSF006603">
    <property type="entry name" value="DinF"/>
    <property type="match status" value="1"/>
</dbReference>
<dbReference type="PANTHER" id="PTHR43823:SF3">
    <property type="entry name" value="MULTIDRUG EXPORT PROTEIN MEPA"/>
    <property type="match status" value="1"/>
</dbReference>
<feature type="transmembrane region" description="Helical" evidence="10">
    <location>
        <begin position="194"/>
        <end position="214"/>
    </location>
</feature>
<feature type="transmembrane region" description="Helical" evidence="10">
    <location>
        <begin position="235"/>
        <end position="257"/>
    </location>
</feature>
<evidence type="ECO:0000256" key="3">
    <source>
        <dbReference type="ARBA" id="ARBA00022106"/>
    </source>
</evidence>
<dbReference type="GO" id="GO:0046677">
    <property type="term" value="P:response to antibiotic"/>
    <property type="evidence" value="ECO:0007669"/>
    <property type="project" value="UniProtKB-KW"/>
</dbReference>
<feature type="transmembrane region" description="Helical" evidence="10">
    <location>
        <begin position="20"/>
        <end position="42"/>
    </location>
</feature>
<evidence type="ECO:0000256" key="7">
    <source>
        <dbReference type="ARBA" id="ARBA00022989"/>
    </source>
</evidence>
<evidence type="ECO:0000256" key="6">
    <source>
        <dbReference type="ARBA" id="ARBA00022692"/>
    </source>
</evidence>
<keyword evidence="9" id="KW-0046">Antibiotic resistance</keyword>
<dbReference type="AlphaFoldDB" id="A0A1M6EU98"/>
<keyword evidence="7 10" id="KW-1133">Transmembrane helix</keyword>
<keyword evidence="12" id="KW-1185">Reference proteome</keyword>
<dbReference type="InterPro" id="IPR051327">
    <property type="entry name" value="MATE_MepA_subfamily"/>
</dbReference>
<feature type="transmembrane region" description="Helical" evidence="10">
    <location>
        <begin position="269"/>
        <end position="293"/>
    </location>
</feature>
<evidence type="ECO:0000256" key="2">
    <source>
        <dbReference type="ARBA" id="ARBA00008417"/>
    </source>
</evidence>
<feature type="transmembrane region" description="Helical" evidence="10">
    <location>
        <begin position="168"/>
        <end position="188"/>
    </location>
</feature>
<feature type="transmembrane region" description="Helical" evidence="10">
    <location>
        <begin position="391"/>
        <end position="409"/>
    </location>
</feature>
<keyword evidence="8 10" id="KW-0472">Membrane</keyword>
<protein>
    <recommendedName>
        <fullName evidence="3">Multidrug export protein MepA</fullName>
    </recommendedName>
</protein>
<name>A0A1M6EU98_9CLOT</name>
<keyword evidence="4" id="KW-0813">Transport</keyword>
<dbReference type="GO" id="GO:0005886">
    <property type="term" value="C:plasma membrane"/>
    <property type="evidence" value="ECO:0007669"/>
    <property type="project" value="UniProtKB-SubCell"/>
</dbReference>
<comment type="similarity">
    <text evidence="2">Belongs to the multi antimicrobial extrusion (MATE) (TC 2.A.66.1) family. MepA subfamily.</text>
</comment>
<dbReference type="GO" id="GO:0042910">
    <property type="term" value="F:xenobiotic transmembrane transporter activity"/>
    <property type="evidence" value="ECO:0007669"/>
    <property type="project" value="InterPro"/>
</dbReference>